<name>A0A0L6VR81_9BASI</name>
<dbReference type="OrthoDB" id="2506168at2759"/>
<protein>
    <submittedName>
        <fullName evidence="1">Uncharacterized protein</fullName>
    </submittedName>
</protein>
<gene>
    <name evidence="1" type="ORF">VP01_1172g1</name>
</gene>
<organism evidence="1 2">
    <name type="scientific">Puccinia sorghi</name>
    <dbReference type="NCBI Taxonomy" id="27349"/>
    <lineage>
        <taxon>Eukaryota</taxon>
        <taxon>Fungi</taxon>
        <taxon>Dikarya</taxon>
        <taxon>Basidiomycota</taxon>
        <taxon>Pucciniomycotina</taxon>
        <taxon>Pucciniomycetes</taxon>
        <taxon>Pucciniales</taxon>
        <taxon>Pucciniaceae</taxon>
        <taxon>Puccinia</taxon>
    </lineage>
</organism>
<reference evidence="1 2" key="1">
    <citation type="submission" date="2015-08" db="EMBL/GenBank/DDBJ databases">
        <title>Next Generation Sequencing and Analysis of the Genome of Puccinia sorghi L Schw, the Causal Agent of Maize Common Rust.</title>
        <authorList>
            <person name="Rochi L."/>
            <person name="Burguener G."/>
            <person name="Darino M."/>
            <person name="Turjanski A."/>
            <person name="Kreff E."/>
            <person name="Dieguez M.J."/>
            <person name="Sacco F."/>
        </authorList>
    </citation>
    <scope>NUCLEOTIDE SEQUENCE [LARGE SCALE GENOMIC DNA]</scope>
    <source>
        <strain evidence="1 2">RO10H11247</strain>
    </source>
</reference>
<comment type="caution">
    <text evidence="1">The sequence shown here is derived from an EMBL/GenBank/DDBJ whole genome shotgun (WGS) entry which is preliminary data.</text>
</comment>
<evidence type="ECO:0000313" key="2">
    <source>
        <dbReference type="Proteomes" id="UP000037035"/>
    </source>
</evidence>
<evidence type="ECO:0000313" key="1">
    <source>
        <dbReference type="EMBL" id="KNZ63206.1"/>
    </source>
</evidence>
<proteinExistence type="predicted"/>
<dbReference type="Proteomes" id="UP000037035">
    <property type="component" value="Unassembled WGS sequence"/>
</dbReference>
<accession>A0A0L6VR81</accession>
<dbReference type="VEuPathDB" id="FungiDB:VP01_1172g1"/>
<dbReference type="EMBL" id="LAVV01001921">
    <property type="protein sequence ID" value="KNZ63206.1"/>
    <property type="molecule type" value="Genomic_DNA"/>
</dbReference>
<dbReference type="STRING" id="27349.A0A0L6VR81"/>
<dbReference type="AlphaFoldDB" id="A0A0L6VR81"/>
<keyword evidence="2" id="KW-1185">Reference proteome</keyword>
<sequence>MKNFHTSRKCTVCFHSDCKTTSWTSNDGSYCKGKQNPCEIFYECRLLAGTSIFWQKENSIQHGPHTLCETRWYLMARVCLGVQSHKGGFQICPGDVQGPPTHFTANQILISLLKPVVDTIAKLEQSKTTLADIWKDQ</sequence>